<evidence type="ECO:0000256" key="2">
    <source>
        <dbReference type="ARBA" id="ARBA00006920"/>
    </source>
</evidence>
<feature type="transmembrane region" description="Helical" evidence="13">
    <location>
        <begin position="79"/>
        <end position="98"/>
    </location>
</feature>
<comment type="similarity">
    <text evidence="2">Belongs to the TMEM175 family.</text>
</comment>
<keyword evidence="15" id="KW-1185">Reference proteome</keyword>
<sequence>MNKGRFEAYTDAIIAIVVTLLVLEIPRPEGFTFAALLHDWRTYIVYLITFLQIMAIWYNHHNLLKYIKMLNHHAYWANAVWLLFLSTSPFAMAWVMAYPTHWQPIVFFAVLWLLWSVTYSWLEAVLLRANPSVSAKQPAKNLINLIMLALTILVAFVAPLWGIAVIGLLTLWLIVSPFEYSIKEEDK</sequence>
<keyword evidence="10 13" id="KW-0472">Membrane</keyword>
<comment type="subcellular location">
    <subcellularLocation>
        <location evidence="1">Membrane</location>
        <topology evidence="1">Multi-pass membrane protein</topology>
    </subcellularLocation>
</comment>
<dbReference type="OrthoDB" id="7626281at2"/>
<evidence type="ECO:0000256" key="7">
    <source>
        <dbReference type="ARBA" id="ARBA00022958"/>
    </source>
</evidence>
<proteinExistence type="inferred from homology"/>
<feature type="transmembrane region" description="Helical" evidence="13">
    <location>
        <begin position="43"/>
        <end position="59"/>
    </location>
</feature>
<dbReference type="Proteomes" id="UP000051672">
    <property type="component" value="Unassembled WGS sequence"/>
</dbReference>
<evidence type="ECO:0000256" key="4">
    <source>
        <dbReference type="ARBA" id="ARBA00022538"/>
    </source>
</evidence>
<evidence type="ECO:0000256" key="1">
    <source>
        <dbReference type="ARBA" id="ARBA00004141"/>
    </source>
</evidence>
<accession>A0A0R2AWY0</accession>
<organism evidence="14 15">
    <name type="scientific">Lacticaseibacillus brantae DSM 23927</name>
    <dbReference type="NCBI Taxonomy" id="1423727"/>
    <lineage>
        <taxon>Bacteria</taxon>
        <taxon>Bacillati</taxon>
        <taxon>Bacillota</taxon>
        <taxon>Bacilli</taxon>
        <taxon>Lactobacillales</taxon>
        <taxon>Lactobacillaceae</taxon>
        <taxon>Lacticaseibacillus</taxon>
    </lineage>
</organism>
<feature type="transmembrane region" description="Helical" evidence="13">
    <location>
        <begin position="6"/>
        <end position="23"/>
    </location>
</feature>
<evidence type="ECO:0000313" key="15">
    <source>
        <dbReference type="Proteomes" id="UP000051672"/>
    </source>
</evidence>
<reference evidence="14 15" key="1">
    <citation type="journal article" date="2015" name="Genome Announc.">
        <title>Expanding the biotechnology potential of lactobacilli through comparative genomics of 213 strains and associated genera.</title>
        <authorList>
            <person name="Sun Z."/>
            <person name="Harris H.M."/>
            <person name="McCann A."/>
            <person name="Guo C."/>
            <person name="Argimon S."/>
            <person name="Zhang W."/>
            <person name="Yang X."/>
            <person name="Jeffery I.B."/>
            <person name="Cooney J.C."/>
            <person name="Kagawa T.F."/>
            <person name="Liu W."/>
            <person name="Song Y."/>
            <person name="Salvetti E."/>
            <person name="Wrobel A."/>
            <person name="Rasinkangas P."/>
            <person name="Parkhill J."/>
            <person name="Rea M.C."/>
            <person name="O'Sullivan O."/>
            <person name="Ritari J."/>
            <person name="Douillard F.P."/>
            <person name="Paul Ross R."/>
            <person name="Yang R."/>
            <person name="Briner A.E."/>
            <person name="Felis G.E."/>
            <person name="de Vos W.M."/>
            <person name="Barrangou R."/>
            <person name="Klaenhammer T.R."/>
            <person name="Caufield P.W."/>
            <person name="Cui Y."/>
            <person name="Zhang H."/>
            <person name="O'Toole P.W."/>
        </authorList>
    </citation>
    <scope>NUCLEOTIDE SEQUENCE [LARGE SCALE GENOMIC DNA]</scope>
    <source>
        <strain evidence="14 15">DSM 23927</strain>
    </source>
</reference>
<name>A0A0R2AWY0_9LACO</name>
<dbReference type="EMBL" id="AYZQ01000006">
    <property type="protein sequence ID" value="KRM71194.1"/>
    <property type="molecule type" value="Genomic_DNA"/>
</dbReference>
<evidence type="ECO:0000256" key="12">
    <source>
        <dbReference type="ARBA" id="ARBA00034430"/>
    </source>
</evidence>
<gene>
    <name evidence="14" type="ORF">FC34_GL001885</name>
</gene>
<dbReference type="Pfam" id="PF06736">
    <property type="entry name" value="TMEM175"/>
    <property type="match status" value="1"/>
</dbReference>
<evidence type="ECO:0000256" key="5">
    <source>
        <dbReference type="ARBA" id="ARBA00022692"/>
    </source>
</evidence>
<dbReference type="STRING" id="1423727.FC34_GL001885"/>
<dbReference type="RefSeq" id="WP_057895164.1">
    <property type="nucleotide sequence ID" value="NZ_AYZQ01000006.1"/>
</dbReference>
<feature type="transmembrane region" description="Helical" evidence="13">
    <location>
        <begin position="142"/>
        <end position="175"/>
    </location>
</feature>
<dbReference type="AlphaFoldDB" id="A0A0R2AWY0"/>
<keyword evidence="9" id="KW-0406">Ion transport</keyword>
<evidence type="ECO:0000256" key="9">
    <source>
        <dbReference type="ARBA" id="ARBA00023065"/>
    </source>
</evidence>
<evidence type="ECO:0000256" key="8">
    <source>
        <dbReference type="ARBA" id="ARBA00022989"/>
    </source>
</evidence>
<keyword evidence="3" id="KW-0813">Transport</keyword>
<keyword evidence="11" id="KW-0407">Ion channel</keyword>
<keyword evidence="7" id="KW-0630">Potassium</keyword>
<dbReference type="GO" id="GO:0016020">
    <property type="term" value="C:membrane"/>
    <property type="evidence" value="ECO:0007669"/>
    <property type="project" value="UniProtKB-SubCell"/>
</dbReference>
<dbReference type="PATRIC" id="fig|1423727.3.peg.1910"/>
<evidence type="ECO:0000256" key="10">
    <source>
        <dbReference type="ARBA" id="ARBA00023136"/>
    </source>
</evidence>
<dbReference type="GO" id="GO:0005267">
    <property type="term" value="F:potassium channel activity"/>
    <property type="evidence" value="ECO:0007669"/>
    <property type="project" value="UniProtKB-KW"/>
</dbReference>
<evidence type="ECO:0008006" key="16">
    <source>
        <dbReference type="Google" id="ProtNLM"/>
    </source>
</evidence>
<evidence type="ECO:0000256" key="6">
    <source>
        <dbReference type="ARBA" id="ARBA00022826"/>
    </source>
</evidence>
<dbReference type="InterPro" id="IPR010617">
    <property type="entry name" value="TMEM175-like"/>
</dbReference>
<dbReference type="GO" id="GO:0015252">
    <property type="term" value="F:proton channel activity"/>
    <property type="evidence" value="ECO:0007669"/>
    <property type="project" value="InterPro"/>
</dbReference>
<keyword evidence="5 13" id="KW-0812">Transmembrane</keyword>
<keyword evidence="8 13" id="KW-1133">Transmembrane helix</keyword>
<evidence type="ECO:0000313" key="14">
    <source>
        <dbReference type="EMBL" id="KRM71194.1"/>
    </source>
</evidence>
<feature type="transmembrane region" description="Helical" evidence="13">
    <location>
        <begin position="105"/>
        <end position="122"/>
    </location>
</feature>
<evidence type="ECO:0000256" key="11">
    <source>
        <dbReference type="ARBA" id="ARBA00023303"/>
    </source>
</evidence>
<comment type="caution">
    <text evidence="14">The sequence shown here is derived from an EMBL/GenBank/DDBJ whole genome shotgun (WGS) entry which is preliminary data.</text>
</comment>
<protein>
    <recommendedName>
        <fullName evidence="16">Integral membrane protein</fullName>
    </recommendedName>
</protein>
<keyword evidence="6" id="KW-0631">Potassium channel</keyword>
<comment type="catalytic activity">
    <reaction evidence="12">
        <text>K(+)(in) = K(+)(out)</text>
        <dbReference type="Rhea" id="RHEA:29463"/>
        <dbReference type="ChEBI" id="CHEBI:29103"/>
    </reaction>
</comment>
<keyword evidence="4" id="KW-0633">Potassium transport</keyword>
<evidence type="ECO:0000256" key="13">
    <source>
        <dbReference type="SAM" id="Phobius"/>
    </source>
</evidence>
<evidence type="ECO:0000256" key="3">
    <source>
        <dbReference type="ARBA" id="ARBA00022448"/>
    </source>
</evidence>